<feature type="compositionally biased region" description="Basic and acidic residues" evidence="2">
    <location>
        <begin position="1"/>
        <end position="19"/>
    </location>
</feature>
<dbReference type="PANTHER" id="PTHR35024:SF4">
    <property type="entry name" value="POLYMER-FORMING CYTOSKELETAL PROTEIN"/>
    <property type="match status" value="1"/>
</dbReference>
<sequence>MFKSKNEMAKGKNEGDLGSRNHIAQGTSIKGDVITEGDIRIDGKLEGTVVSKGKVVVGTTGHIEGEIKCDKANFSGRVKGKATVSEMVSIQSSGSFSGELVYGKLGVEPGAELEGTFVIAGKVKDMKRNDEKEQKRSEKSA</sequence>
<proteinExistence type="inferred from homology"/>
<dbReference type="PANTHER" id="PTHR35024">
    <property type="entry name" value="HYPOTHETICAL CYTOSOLIC PROTEIN"/>
    <property type="match status" value="1"/>
</dbReference>
<evidence type="ECO:0000256" key="1">
    <source>
        <dbReference type="ARBA" id="ARBA00044755"/>
    </source>
</evidence>
<dbReference type="OrthoDB" id="5432602at2"/>
<organism evidence="3 4">
    <name type="scientific">Salibacter halophilus</name>
    <dbReference type="NCBI Taxonomy" id="1803916"/>
    <lineage>
        <taxon>Bacteria</taxon>
        <taxon>Pseudomonadati</taxon>
        <taxon>Bacteroidota</taxon>
        <taxon>Flavobacteriia</taxon>
        <taxon>Flavobacteriales</taxon>
        <taxon>Salibacteraceae</taxon>
        <taxon>Salibacter</taxon>
    </lineage>
</organism>
<evidence type="ECO:0000313" key="3">
    <source>
        <dbReference type="EMBL" id="KAB1063147.1"/>
    </source>
</evidence>
<comment type="similarity">
    <text evidence="1">Belongs to the bactofilin family.</text>
</comment>
<reference evidence="3 4" key="1">
    <citation type="submission" date="2019-09" db="EMBL/GenBank/DDBJ databases">
        <title>Genomes of Cryomorphaceae.</title>
        <authorList>
            <person name="Bowman J.P."/>
        </authorList>
    </citation>
    <scope>NUCLEOTIDE SEQUENCE [LARGE SCALE GENOMIC DNA]</scope>
    <source>
        <strain evidence="3 4">KCTC 52047</strain>
    </source>
</reference>
<dbReference type="InterPro" id="IPR007607">
    <property type="entry name" value="BacA/B"/>
</dbReference>
<comment type="caution">
    <text evidence="3">The sequence shown here is derived from an EMBL/GenBank/DDBJ whole genome shotgun (WGS) entry which is preliminary data.</text>
</comment>
<accession>A0A6N6M235</accession>
<feature type="region of interest" description="Disordered" evidence="2">
    <location>
        <begin position="1"/>
        <end position="23"/>
    </location>
</feature>
<evidence type="ECO:0000313" key="4">
    <source>
        <dbReference type="Proteomes" id="UP000435357"/>
    </source>
</evidence>
<keyword evidence="4" id="KW-1185">Reference proteome</keyword>
<name>A0A6N6M235_9FLAO</name>
<dbReference type="Pfam" id="PF04519">
    <property type="entry name" value="Bactofilin"/>
    <property type="match status" value="1"/>
</dbReference>
<dbReference type="RefSeq" id="WP_151169161.1">
    <property type="nucleotide sequence ID" value="NZ_WACR01000009.1"/>
</dbReference>
<protein>
    <submittedName>
        <fullName evidence="3">Polymer-forming cytoskeletal protein</fullName>
    </submittedName>
</protein>
<gene>
    <name evidence="3" type="ORF">F3059_10900</name>
</gene>
<dbReference type="Proteomes" id="UP000435357">
    <property type="component" value="Unassembled WGS sequence"/>
</dbReference>
<dbReference type="EMBL" id="WACR01000009">
    <property type="protein sequence ID" value="KAB1063147.1"/>
    <property type="molecule type" value="Genomic_DNA"/>
</dbReference>
<dbReference type="AlphaFoldDB" id="A0A6N6M235"/>
<evidence type="ECO:0000256" key="2">
    <source>
        <dbReference type="SAM" id="MobiDB-lite"/>
    </source>
</evidence>